<accession>K2PR27</accession>
<proteinExistence type="predicted"/>
<sequence>MNPRDEFLGCFSIAGFAWVVAALFMFVFPALPGHFWDYGIKHHLDNVVAVALSSGFFSFGAFVLGGLIFSALCGVVFGYLSSFVPVRIRDFVSANFPPRSPLGLFVTLVLVVAFLIGVVASTYLLALMALLTGSALI</sequence>
<evidence type="ECO:0000256" key="1">
    <source>
        <dbReference type="SAM" id="Phobius"/>
    </source>
</evidence>
<comment type="caution">
    <text evidence="2">The sequence shown here is derived from an EMBL/GenBank/DDBJ whole genome shotgun (WGS) entry which is preliminary data.</text>
</comment>
<feature type="transmembrane region" description="Helical" evidence="1">
    <location>
        <begin position="48"/>
        <end position="81"/>
    </location>
</feature>
<feature type="transmembrane region" description="Helical" evidence="1">
    <location>
        <begin position="7"/>
        <end position="28"/>
    </location>
</feature>
<keyword evidence="1" id="KW-0812">Transmembrane</keyword>
<keyword evidence="3" id="KW-1185">Reference proteome</keyword>
<dbReference type="RefSeq" id="WP_009449681.1">
    <property type="nucleotide sequence ID" value="NZ_AMSI01000003.1"/>
</dbReference>
<evidence type="ECO:0000313" key="2">
    <source>
        <dbReference type="EMBL" id="EKF43487.1"/>
    </source>
</evidence>
<name>K2PR27_9HYPH</name>
<keyword evidence="1" id="KW-1133">Transmembrane helix</keyword>
<dbReference type="AlphaFoldDB" id="K2PR27"/>
<reference evidence="2 3" key="1">
    <citation type="journal article" date="2012" name="J. Bacteriol.">
        <title>Genome Sequence of Nitratireductor indicus Type Strain C115.</title>
        <authorList>
            <person name="Lai Q."/>
            <person name="Li G."/>
            <person name="Yu Z."/>
            <person name="Shao Z."/>
        </authorList>
    </citation>
    <scope>NUCLEOTIDE SEQUENCE [LARGE SCALE GENOMIC DNA]</scope>
    <source>
        <strain evidence="2 3">C115</strain>
    </source>
</reference>
<evidence type="ECO:0008006" key="4">
    <source>
        <dbReference type="Google" id="ProtNLM"/>
    </source>
</evidence>
<dbReference type="Proteomes" id="UP000007374">
    <property type="component" value="Unassembled WGS sequence"/>
</dbReference>
<gene>
    <name evidence="2" type="ORF">NA8A_05628</name>
</gene>
<evidence type="ECO:0000313" key="3">
    <source>
        <dbReference type="Proteomes" id="UP000007374"/>
    </source>
</evidence>
<keyword evidence="1" id="KW-0472">Membrane</keyword>
<protein>
    <recommendedName>
        <fullName evidence="4">Transmembrane protein</fullName>
    </recommendedName>
</protein>
<dbReference type="EMBL" id="AMSI01000003">
    <property type="protein sequence ID" value="EKF43487.1"/>
    <property type="molecule type" value="Genomic_DNA"/>
</dbReference>
<organism evidence="2 3">
    <name type="scientific">Nitratireductor indicus C115</name>
    <dbReference type="NCBI Taxonomy" id="1231190"/>
    <lineage>
        <taxon>Bacteria</taxon>
        <taxon>Pseudomonadati</taxon>
        <taxon>Pseudomonadota</taxon>
        <taxon>Alphaproteobacteria</taxon>
        <taxon>Hyphomicrobiales</taxon>
        <taxon>Phyllobacteriaceae</taxon>
        <taxon>Nitratireductor</taxon>
    </lineage>
</organism>
<feature type="transmembrane region" description="Helical" evidence="1">
    <location>
        <begin position="102"/>
        <end position="131"/>
    </location>
</feature>